<dbReference type="EMBL" id="JARIHO010000080">
    <property type="protein sequence ID" value="KAJ7310011.1"/>
    <property type="molecule type" value="Genomic_DNA"/>
</dbReference>
<protein>
    <submittedName>
        <fullName evidence="1">Uncharacterized protein</fullName>
    </submittedName>
</protein>
<proteinExistence type="predicted"/>
<reference evidence="1" key="1">
    <citation type="submission" date="2023-03" db="EMBL/GenBank/DDBJ databases">
        <title>Massive genome expansion in bonnet fungi (Mycena s.s.) driven by repeated elements and novel gene families across ecological guilds.</title>
        <authorList>
            <consortium name="Lawrence Berkeley National Laboratory"/>
            <person name="Harder C.B."/>
            <person name="Miyauchi S."/>
            <person name="Viragh M."/>
            <person name="Kuo A."/>
            <person name="Thoen E."/>
            <person name="Andreopoulos B."/>
            <person name="Lu D."/>
            <person name="Skrede I."/>
            <person name="Drula E."/>
            <person name="Henrissat B."/>
            <person name="Morin E."/>
            <person name="Kohler A."/>
            <person name="Barry K."/>
            <person name="LaButti K."/>
            <person name="Morin E."/>
            <person name="Salamov A."/>
            <person name="Lipzen A."/>
            <person name="Mereny Z."/>
            <person name="Hegedus B."/>
            <person name="Baldrian P."/>
            <person name="Stursova M."/>
            <person name="Weitz H."/>
            <person name="Taylor A."/>
            <person name="Grigoriev I.V."/>
            <person name="Nagy L.G."/>
            <person name="Martin F."/>
            <person name="Kauserud H."/>
        </authorList>
    </citation>
    <scope>NUCLEOTIDE SEQUENCE</scope>
    <source>
        <strain evidence="1">CBHHK002</strain>
    </source>
</reference>
<keyword evidence="2" id="KW-1185">Reference proteome</keyword>
<evidence type="ECO:0000313" key="1">
    <source>
        <dbReference type="EMBL" id="KAJ7310011.1"/>
    </source>
</evidence>
<dbReference type="Proteomes" id="UP001218218">
    <property type="component" value="Unassembled WGS sequence"/>
</dbReference>
<dbReference type="AlphaFoldDB" id="A0AAD6Z725"/>
<evidence type="ECO:0000313" key="2">
    <source>
        <dbReference type="Proteomes" id="UP001218218"/>
    </source>
</evidence>
<gene>
    <name evidence="1" type="ORF">DFH08DRAFT_899132</name>
</gene>
<name>A0AAD6Z725_9AGAR</name>
<organism evidence="1 2">
    <name type="scientific">Mycena albidolilacea</name>
    <dbReference type="NCBI Taxonomy" id="1033008"/>
    <lineage>
        <taxon>Eukaryota</taxon>
        <taxon>Fungi</taxon>
        <taxon>Dikarya</taxon>
        <taxon>Basidiomycota</taxon>
        <taxon>Agaricomycotina</taxon>
        <taxon>Agaricomycetes</taxon>
        <taxon>Agaricomycetidae</taxon>
        <taxon>Agaricales</taxon>
        <taxon>Marasmiineae</taxon>
        <taxon>Mycenaceae</taxon>
        <taxon>Mycena</taxon>
    </lineage>
</organism>
<sequence>MGEKSSLPPIAWAANDGHLILWLIDLIQEHENFIVLFGKKDPKENTSGESKVAVYTRIAQKLFSDDFEQHHKTLVNRIKSKVDEYV</sequence>
<accession>A0AAD6Z725</accession>
<comment type="caution">
    <text evidence="1">The sequence shown here is derived from an EMBL/GenBank/DDBJ whole genome shotgun (WGS) entry which is preliminary data.</text>
</comment>